<dbReference type="Proteomes" id="UP000193685">
    <property type="component" value="Unassembled WGS sequence"/>
</dbReference>
<dbReference type="AlphaFoldDB" id="A0A1Y2EWE9"/>
<organism evidence="2 3">
    <name type="scientific">Protomyces lactucae-debilis</name>
    <dbReference type="NCBI Taxonomy" id="2754530"/>
    <lineage>
        <taxon>Eukaryota</taxon>
        <taxon>Fungi</taxon>
        <taxon>Dikarya</taxon>
        <taxon>Ascomycota</taxon>
        <taxon>Taphrinomycotina</taxon>
        <taxon>Taphrinomycetes</taxon>
        <taxon>Taphrinales</taxon>
        <taxon>Protomycetaceae</taxon>
        <taxon>Protomyces</taxon>
    </lineage>
</organism>
<evidence type="ECO:0000313" key="2">
    <source>
        <dbReference type="EMBL" id="ORY75456.1"/>
    </source>
</evidence>
<dbReference type="OMA" id="GRKCIIT"/>
<dbReference type="InterPro" id="IPR052061">
    <property type="entry name" value="PTE-AB_protein"/>
</dbReference>
<protein>
    <submittedName>
        <fullName evidence="2">Thioesterase family protein</fullName>
    </submittedName>
</protein>
<sequence length="178" mass="19500">HIEQVEQQIARHPVIQQLRQRTDLIESRPHLKIHEADRPHNLTAGTLAGPGRITIAPHVFGDRQGTELYVVAHLGADLCGHDGIVHGGLLATLLDEGLARCCFPALPNKIGVTANLNVDYRKPTKANQLVMLKAKTLKVEGRKAWVEGKIVSMDADKEGDTLVQAKALFVEPKYAALM</sequence>
<dbReference type="PANTHER" id="PTHR47260:SF7">
    <property type="entry name" value="THIOESTERASE FAMILY PROTEIN (AFU_ORTHOLOGUE AFUA_1G10800)"/>
    <property type="match status" value="1"/>
</dbReference>
<dbReference type="EMBL" id="MCFI01000026">
    <property type="protein sequence ID" value="ORY75456.1"/>
    <property type="molecule type" value="Genomic_DNA"/>
</dbReference>
<feature type="non-terminal residue" evidence="2">
    <location>
        <position position="178"/>
    </location>
</feature>
<accession>A0A1Y2EWE9</accession>
<reference evidence="2 3" key="1">
    <citation type="submission" date="2016-07" db="EMBL/GenBank/DDBJ databases">
        <title>Pervasive Adenine N6-methylation of Active Genes in Fungi.</title>
        <authorList>
            <consortium name="DOE Joint Genome Institute"/>
            <person name="Mondo S.J."/>
            <person name="Dannebaum R.O."/>
            <person name="Kuo R.C."/>
            <person name="Labutti K."/>
            <person name="Haridas S."/>
            <person name="Kuo A."/>
            <person name="Salamov A."/>
            <person name="Ahrendt S.R."/>
            <person name="Lipzen A."/>
            <person name="Sullivan W."/>
            <person name="Andreopoulos W.B."/>
            <person name="Clum A."/>
            <person name="Lindquist E."/>
            <person name="Daum C."/>
            <person name="Ramamoorthy G.K."/>
            <person name="Gryganskyi A."/>
            <person name="Culley D."/>
            <person name="Magnuson J.K."/>
            <person name="James T.Y."/>
            <person name="O'Malley M.A."/>
            <person name="Stajich J.E."/>
            <person name="Spatafora J.W."/>
            <person name="Visel A."/>
            <person name="Grigoriev I.V."/>
        </authorList>
    </citation>
    <scope>NUCLEOTIDE SEQUENCE [LARGE SCALE GENOMIC DNA]</scope>
    <source>
        <strain evidence="2 3">12-1054</strain>
    </source>
</reference>
<dbReference type="GeneID" id="63783615"/>
<dbReference type="SUPFAM" id="SSF54637">
    <property type="entry name" value="Thioesterase/thiol ester dehydrase-isomerase"/>
    <property type="match status" value="1"/>
</dbReference>
<feature type="non-terminal residue" evidence="2">
    <location>
        <position position="1"/>
    </location>
</feature>
<evidence type="ECO:0000259" key="1">
    <source>
        <dbReference type="Pfam" id="PF03061"/>
    </source>
</evidence>
<gene>
    <name evidence="2" type="ORF">BCR37DRAFT_331209</name>
</gene>
<name>A0A1Y2EWE9_PROLT</name>
<dbReference type="Pfam" id="PF03061">
    <property type="entry name" value="4HBT"/>
    <property type="match status" value="1"/>
</dbReference>
<keyword evidence="3" id="KW-1185">Reference proteome</keyword>
<evidence type="ECO:0000313" key="3">
    <source>
        <dbReference type="Proteomes" id="UP000193685"/>
    </source>
</evidence>
<dbReference type="CDD" id="cd03443">
    <property type="entry name" value="PaaI_thioesterase"/>
    <property type="match status" value="1"/>
</dbReference>
<dbReference type="RefSeq" id="XP_040722329.1">
    <property type="nucleotide sequence ID" value="XM_040867016.1"/>
</dbReference>
<comment type="caution">
    <text evidence="2">The sequence shown here is derived from an EMBL/GenBank/DDBJ whole genome shotgun (WGS) entry which is preliminary data.</text>
</comment>
<dbReference type="STRING" id="56484.A0A1Y2EWE9"/>
<dbReference type="OrthoDB" id="506431at2759"/>
<proteinExistence type="predicted"/>
<feature type="domain" description="Thioesterase" evidence="1">
    <location>
        <begin position="83"/>
        <end position="152"/>
    </location>
</feature>
<dbReference type="PANTHER" id="PTHR47260">
    <property type="entry name" value="UPF0644 PROTEIN PB2B4.06"/>
    <property type="match status" value="1"/>
</dbReference>
<dbReference type="InterPro" id="IPR006683">
    <property type="entry name" value="Thioestr_dom"/>
</dbReference>
<dbReference type="Gene3D" id="3.10.129.10">
    <property type="entry name" value="Hotdog Thioesterase"/>
    <property type="match status" value="1"/>
</dbReference>
<dbReference type="InterPro" id="IPR029069">
    <property type="entry name" value="HotDog_dom_sf"/>
</dbReference>